<evidence type="ECO:0008006" key="2">
    <source>
        <dbReference type="Google" id="ProtNLM"/>
    </source>
</evidence>
<gene>
    <name evidence="1" type="ORF">METZ01_LOCUS70407</name>
</gene>
<organism evidence="1">
    <name type="scientific">marine metagenome</name>
    <dbReference type="NCBI Taxonomy" id="408172"/>
    <lineage>
        <taxon>unclassified sequences</taxon>
        <taxon>metagenomes</taxon>
        <taxon>ecological metagenomes</taxon>
    </lineage>
</organism>
<reference evidence="1" key="1">
    <citation type="submission" date="2018-05" db="EMBL/GenBank/DDBJ databases">
        <authorList>
            <person name="Lanie J.A."/>
            <person name="Ng W.-L."/>
            <person name="Kazmierczak K.M."/>
            <person name="Andrzejewski T.M."/>
            <person name="Davidsen T.M."/>
            <person name="Wayne K.J."/>
            <person name="Tettelin H."/>
            <person name="Glass J.I."/>
            <person name="Rusch D."/>
            <person name="Podicherti R."/>
            <person name="Tsui H.-C.T."/>
            <person name="Winkler M.E."/>
        </authorList>
    </citation>
    <scope>NUCLEOTIDE SEQUENCE</scope>
</reference>
<sequence length="280" mass="32901">MSNYRMFAVATLFLSNVLFGQYNPDNHVVTVVIYDLKYLNEVEEGSAEERKELFETYYKKMNDASDRMISSLVLGHYMGGSSNQVKQIAEWKSLADADAWVTSGAEMRKKMFPKEDERKAFFEKYSKYWVGNHDDVAVRELVASRVKRYKKKADENTIVTNQTRNLKPMSKVEGGTSKEREEIMDEYFKKAIMKNDKVLSYRELKHYWSGSQGGGEYYYVQVWEFKSLEDMNKPGWAEVHKKAWPNEKKRKEFFEKAGKYFSPGHTDLGTHWNWVNLSKR</sequence>
<proteinExistence type="predicted"/>
<dbReference type="AlphaFoldDB" id="A0A381TU15"/>
<protein>
    <recommendedName>
        <fullName evidence="2">NIPSNAP domain-containing protein</fullName>
    </recommendedName>
</protein>
<dbReference type="EMBL" id="UINC01004885">
    <property type="protein sequence ID" value="SVA17553.1"/>
    <property type="molecule type" value="Genomic_DNA"/>
</dbReference>
<evidence type="ECO:0000313" key="1">
    <source>
        <dbReference type="EMBL" id="SVA17553.1"/>
    </source>
</evidence>
<name>A0A381TU15_9ZZZZ</name>
<accession>A0A381TU15</accession>